<reference evidence="2" key="1">
    <citation type="journal article" date="2016" name="Ticks Tick Borne Dis.">
        <title>De novo assembly and annotation of the salivary gland transcriptome of Rhipicephalus appendiculatus male and female ticks during blood feeding.</title>
        <authorList>
            <person name="de Castro M.H."/>
            <person name="de Klerk D."/>
            <person name="Pienaar R."/>
            <person name="Latif A.A."/>
            <person name="Rees D.J."/>
            <person name="Mans B.J."/>
        </authorList>
    </citation>
    <scope>NUCLEOTIDE SEQUENCE</scope>
    <source>
        <tissue evidence="2">Salivary glands</tissue>
    </source>
</reference>
<sequence length="87" mass="9834">MKAVQVVVFFGILVAASAASLERQEGEPKVVKDLTEKEFRSEMREIVKYILKHYKDVTPVSLCQRLRDFFETGVGQPKITCGEGDRS</sequence>
<accession>A0A131YG41</accession>
<dbReference type="AlphaFoldDB" id="A0A131YG41"/>
<feature type="signal peptide" evidence="1">
    <location>
        <begin position="1"/>
        <end position="18"/>
    </location>
</feature>
<protein>
    <recommendedName>
        <fullName evidence="3">Microplusin</fullName>
    </recommendedName>
</protein>
<evidence type="ECO:0008006" key="3">
    <source>
        <dbReference type="Google" id="ProtNLM"/>
    </source>
</evidence>
<dbReference type="EMBL" id="GEDV01011049">
    <property type="protein sequence ID" value="JAP77508.1"/>
    <property type="molecule type" value="Transcribed_RNA"/>
</dbReference>
<evidence type="ECO:0000313" key="2">
    <source>
        <dbReference type="EMBL" id="JAP77508.1"/>
    </source>
</evidence>
<proteinExistence type="predicted"/>
<evidence type="ECO:0000256" key="1">
    <source>
        <dbReference type="SAM" id="SignalP"/>
    </source>
</evidence>
<feature type="chain" id="PRO_5007285116" description="Microplusin" evidence="1">
    <location>
        <begin position="19"/>
        <end position="87"/>
    </location>
</feature>
<name>A0A131YG41_RHIAP</name>
<organism evidence="2">
    <name type="scientific">Rhipicephalus appendiculatus</name>
    <name type="common">Brown ear tick</name>
    <dbReference type="NCBI Taxonomy" id="34631"/>
    <lineage>
        <taxon>Eukaryota</taxon>
        <taxon>Metazoa</taxon>
        <taxon>Ecdysozoa</taxon>
        <taxon>Arthropoda</taxon>
        <taxon>Chelicerata</taxon>
        <taxon>Arachnida</taxon>
        <taxon>Acari</taxon>
        <taxon>Parasitiformes</taxon>
        <taxon>Ixodida</taxon>
        <taxon>Ixodoidea</taxon>
        <taxon>Ixodidae</taxon>
        <taxon>Rhipicephalinae</taxon>
        <taxon>Rhipicephalus</taxon>
        <taxon>Rhipicephalus</taxon>
    </lineage>
</organism>
<keyword evidence="1" id="KW-0732">Signal</keyword>